<name>A0A9D4R9T6_DREPO</name>
<dbReference type="AlphaFoldDB" id="A0A9D4R9T6"/>
<organism evidence="1 2">
    <name type="scientific">Dreissena polymorpha</name>
    <name type="common">Zebra mussel</name>
    <name type="synonym">Mytilus polymorpha</name>
    <dbReference type="NCBI Taxonomy" id="45954"/>
    <lineage>
        <taxon>Eukaryota</taxon>
        <taxon>Metazoa</taxon>
        <taxon>Spiralia</taxon>
        <taxon>Lophotrochozoa</taxon>
        <taxon>Mollusca</taxon>
        <taxon>Bivalvia</taxon>
        <taxon>Autobranchia</taxon>
        <taxon>Heteroconchia</taxon>
        <taxon>Euheterodonta</taxon>
        <taxon>Imparidentia</taxon>
        <taxon>Neoheterodontei</taxon>
        <taxon>Myida</taxon>
        <taxon>Dreissenoidea</taxon>
        <taxon>Dreissenidae</taxon>
        <taxon>Dreissena</taxon>
    </lineage>
</organism>
<proteinExistence type="predicted"/>
<comment type="caution">
    <text evidence="1">The sequence shown here is derived from an EMBL/GenBank/DDBJ whole genome shotgun (WGS) entry which is preliminary data.</text>
</comment>
<dbReference type="Proteomes" id="UP000828390">
    <property type="component" value="Unassembled WGS sequence"/>
</dbReference>
<evidence type="ECO:0000313" key="2">
    <source>
        <dbReference type="Proteomes" id="UP000828390"/>
    </source>
</evidence>
<protein>
    <submittedName>
        <fullName evidence="1">Uncharacterized protein</fullName>
    </submittedName>
</protein>
<evidence type="ECO:0000313" key="1">
    <source>
        <dbReference type="EMBL" id="KAH3860431.1"/>
    </source>
</evidence>
<gene>
    <name evidence="1" type="ORF">DPMN_023330</name>
</gene>
<keyword evidence="2" id="KW-1185">Reference proteome</keyword>
<sequence length="54" mass="6025">MSLMDGHDCPVGSGTWVWSTLLKTEENWQFRMSALSLSSLKSRPLSFKGVIPVL</sequence>
<dbReference type="EMBL" id="JAIWYP010000002">
    <property type="protein sequence ID" value="KAH3860431.1"/>
    <property type="molecule type" value="Genomic_DNA"/>
</dbReference>
<reference evidence="1" key="2">
    <citation type="submission" date="2020-11" db="EMBL/GenBank/DDBJ databases">
        <authorList>
            <person name="McCartney M.A."/>
            <person name="Auch B."/>
            <person name="Kono T."/>
            <person name="Mallez S."/>
            <person name="Becker A."/>
            <person name="Gohl D.M."/>
            <person name="Silverstein K.A.T."/>
            <person name="Koren S."/>
            <person name="Bechman K.B."/>
            <person name="Herman A."/>
            <person name="Abrahante J.E."/>
            <person name="Garbe J."/>
        </authorList>
    </citation>
    <scope>NUCLEOTIDE SEQUENCE</scope>
    <source>
        <strain evidence="1">Duluth1</strain>
        <tissue evidence="1">Whole animal</tissue>
    </source>
</reference>
<accession>A0A9D4R9T6</accession>
<reference evidence="1" key="1">
    <citation type="journal article" date="2019" name="bioRxiv">
        <title>The Genome of the Zebra Mussel, Dreissena polymorpha: A Resource for Invasive Species Research.</title>
        <authorList>
            <person name="McCartney M.A."/>
            <person name="Auch B."/>
            <person name="Kono T."/>
            <person name="Mallez S."/>
            <person name="Zhang Y."/>
            <person name="Obille A."/>
            <person name="Becker A."/>
            <person name="Abrahante J.E."/>
            <person name="Garbe J."/>
            <person name="Badalamenti J.P."/>
            <person name="Herman A."/>
            <person name="Mangelson H."/>
            <person name="Liachko I."/>
            <person name="Sullivan S."/>
            <person name="Sone E.D."/>
            <person name="Koren S."/>
            <person name="Silverstein K.A.T."/>
            <person name="Beckman K.B."/>
            <person name="Gohl D.M."/>
        </authorList>
    </citation>
    <scope>NUCLEOTIDE SEQUENCE</scope>
    <source>
        <strain evidence="1">Duluth1</strain>
        <tissue evidence="1">Whole animal</tissue>
    </source>
</reference>